<dbReference type="AlphaFoldDB" id="A0A0D6MMA2"/>
<organism evidence="6 7">
    <name type="scientific">Tanticharoenia sakaeratensis NBRC 103193</name>
    <dbReference type="NCBI Taxonomy" id="1231623"/>
    <lineage>
        <taxon>Bacteria</taxon>
        <taxon>Pseudomonadati</taxon>
        <taxon>Pseudomonadota</taxon>
        <taxon>Alphaproteobacteria</taxon>
        <taxon>Acetobacterales</taxon>
        <taxon>Acetobacteraceae</taxon>
        <taxon>Tanticharoenia</taxon>
    </lineage>
</organism>
<dbReference type="InterPro" id="IPR021147">
    <property type="entry name" value="DUF697"/>
</dbReference>
<comment type="subcellular location">
    <subcellularLocation>
        <location evidence="1">Membrane</location>
        <topology evidence="1">Multi-pass membrane protein</topology>
    </subcellularLocation>
</comment>
<dbReference type="RefSeq" id="WP_048849405.1">
    <property type="nucleotide sequence ID" value="NZ_BALE01000031.1"/>
</dbReference>
<accession>A0A0D6MMA2</accession>
<keyword evidence="2 5" id="KW-0812">Transmembrane</keyword>
<sequence>MSDDARLVQPRIETETTAAPRLDLPVTPLPDRLTKPSGPGTPVLVLSGFAVLALGLAGLETGNFVAAEFARATWLGWLTLVIAVLGFGLILAGIIRELRGLAALRAVDAMRRDLASDDPHRRIHAARHWLAGIEGGDALRPALDALNDPDAVLSLLRSSAEARLRTQSDALSRKAAMQVVAGMAATPAPALVVLLVSWRAVRLIRQIATLYGVRPGLLATLGLLRRTALSATATAVTEAAINTAAHAVLSSPLLTHIAGEMAGGAVAARRMVVLGRATSVACSPLPPE</sequence>
<feature type="transmembrane region" description="Helical" evidence="5">
    <location>
        <begin position="74"/>
        <end position="95"/>
    </location>
</feature>
<dbReference type="GO" id="GO:0016020">
    <property type="term" value="C:membrane"/>
    <property type="evidence" value="ECO:0007669"/>
    <property type="project" value="UniProtKB-SubCell"/>
</dbReference>
<dbReference type="OrthoDB" id="9816060at2"/>
<evidence type="ECO:0000256" key="2">
    <source>
        <dbReference type="ARBA" id="ARBA00022692"/>
    </source>
</evidence>
<evidence type="ECO:0000256" key="3">
    <source>
        <dbReference type="ARBA" id="ARBA00022989"/>
    </source>
</evidence>
<keyword evidence="3 5" id="KW-1133">Transmembrane helix</keyword>
<dbReference type="Pfam" id="PF05128">
    <property type="entry name" value="DUF697"/>
    <property type="match status" value="1"/>
</dbReference>
<dbReference type="Proteomes" id="UP000032679">
    <property type="component" value="Unassembled WGS sequence"/>
</dbReference>
<protein>
    <recommendedName>
        <fullName evidence="8">DUF697 domain-containing protein</fullName>
    </recommendedName>
</protein>
<evidence type="ECO:0008006" key="8">
    <source>
        <dbReference type="Google" id="ProtNLM"/>
    </source>
</evidence>
<evidence type="ECO:0000256" key="4">
    <source>
        <dbReference type="ARBA" id="ARBA00023136"/>
    </source>
</evidence>
<name>A0A0D6MMA2_9PROT</name>
<dbReference type="STRING" id="1231623.Tasa_031_005"/>
<evidence type="ECO:0000256" key="1">
    <source>
        <dbReference type="ARBA" id="ARBA00004141"/>
    </source>
</evidence>
<gene>
    <name evidence="6" type="ORF">Tasa_031_005</name>
</gene>
<reference evidence="6 7" key="1">
    <citation type="submission" date="2012-10" db="EMBL/GenBank/DDBJ databases">
        <title>Genome sequencing of Tanticharoenia sakaeratensis NBRC 103193.</title>
        <authorList>
            <person name="Azuma Y."/>
            <person name="Hadano H."/>
            <person name="Hirakawa H."/>
            <person name="Matsushita K."/>
        </authorList>
    </citation>
    <scope>NUCLEOTIDE SEQUENCE [LARGE SCALE GENOMIC DNA]</scope>
    <source>
        <strain evidence="6 7">NBRC 103193</strain>
    </source>
</reference>
<keyword evidence="7" id="KW-1185">Reference proteome</keyword>
<evidence type="ECO:0000313" key="7">
    <source>
        <dbReference type="Proteomes" id="UP000032679"/>
    </source>
</evidence>
<comment type="caution">
    <text evidence="6">The sequence shown here is derived from an EMBL/GenBank/DDBJ whole genome shotgun (WGS) entry which is preliminary data.</text>
</comment>
<proteinExistence type="predicted"/>
<evidence type="ECO:0000256" key="5">
    <source>
        <dbReference type="SAM" id="Phobius"/>
    </source>
</evidence>
<feature type="transmembrane region" description="Helical" evidence="5">
    <location>
        <begin position="41"/>
        <end position="59"/>
    </location>
</feature>
<feature type="transmembrane region" description="Helical" evidence="5">
    <location>
        <begin position="175"/>
        <end position="198"/>
    </location>
</feature>
<evidence type="ECO:0000313" key="6">
    <source>
        <dbReference type="EMBL" id="GAN54787.1"/>
    </source>
</evidence>
<dbReference type="EMBL" id="BALE01000031">
    <property type="protein sequence ID" value="GAN54787.1"/>
    <property type="molecule type" value="Genomic_DNA"/>
</dbReference>
<keyword evidence="4 5" id="KW-0472">Membrane</keyword>